<evidence type="ECO:0000313" key="2">
    <source>
        <dbReference type="Proteomes" id="UP000237340"/>
    </source>
</evidence>
<proteinExistence type="predicted"/>
<name>A0A2S3ZKS8_9MICO</name>
<sequence>MKTFRHLTGDNAYQQKSGVLRVGPPLAQYRAAAGALLVSAVLVLTGCAGAAPAAEAPSTTTPSPATPVPTAVGACPESDGQGPWGDVIAKEQVTDAAGSYCHTTLDPASVGAQFDPAVVDLDSLATYGFTIEDAEAAQRAALIYVTEAGLDSALLDDSATADAAWFESASPWFTPAGHTALTPQVASFGLSEAGVIVSQSLPSPLTRDGGPRATNTAVGVDKIFGTLSVDQQTPLLVVSTNVTVDYAATDAAIVEAAIRDERGTTSLSEDSLRASTPTLFDGSDDEGLVLAGGFNVGFTSGDQTAIEHISAAWTLSTGDGALQIDAIEPELDPSLR</sequence>
<organism evidence="1 2">
    <name type="scientific">Cryobacterium zongtaii</name>
    <dbReference type="NCBI Taxonomy" id="1259217"/>
    <lineage>
        <taxon>Bacteria</taxon>
        <taxon>Bacillati</taxon>
        <taxon>Actinomycetota</taxon>
        <taxon>Actinomycetes</taxon>
        <taxon>Micrococcales</taxon>
        <taxon>Microbacteriaceae</taxon>
        <taxon>Cryobacterium</taxon>
    </lineage>
</organism>
<evidence type="ECO:0000313" key="1">
    <source>
        <dbReference type="EMBL" id="POH68929.1"/>
    </source>
</evidence>
<gene>
    <name evidence="1" type="ORF">C3B61_03245</name>
</gene>
<keyword evidence="2" id="KW-1185">Reference proteome</keyword>
<dbReference type="Proteomes" id="UP000237340">
    <property type="component" value="Unassembled WGS sequence"/>
</dbReference>
<protein>
    <submittedName>
        <fullName evidence="1">Uncharacterized protein</fullName>
    </submittedName>
</protein>
<comment type="caution">
    <text evidence="1">The sequence shown here is derived from an EMBL/GenBank/DDBJ whole genome shotgun (WGS) entry which is preliminary data.</text>
</comment>
<dbReference type="EMBL" id="PPXD01000005">
    <property type="protein sequence ID" value="POH68929.1"/>
    <property type="molecule type" value="Genomic_DNA"/>
</dbReference>
<dbReference type="AlphaFoldDB" id="A0A2S3ZKS8"/>
<accession>A0A2S3ZKS8</accession>
<reference evidence="1 2" key="1">
    <citation type="submission" date="2018-01" db="EMBL/GenBank/DDBJ databases">
        <title>Cryobacterium sp. nov., from glaciers in China.</title>
        <authorList>
            <person name="Liu Q."/>
            <person name="Xin Y.-H."/>
        </authorList>
    </citation>
    <scope>NUCLEOTIDE SEQUENCE [LARGE SCALE GENOMIC DNA]</scope>
    <source>
        <strain evidence="1 2">TMN-42</strain>
    </source>
</reference>